<dbReference type="CDD" id="cd01068">
    <property type="entry name" value="globin_sensor"/>
    <property type="match status" value="1"/>
</dbReference>
<evidence type="ECO:0000313" key="5">
    <source>
        <dbReference type="Proteomes" id="UP000681027"/>
    </source>
</evidence>
<dbReference type="Gene3D" id="1.10.287.950">
    <property type="entry name" value="Methyl-accepting chemotaxis protein"/>
    <property type="match status" value="1"/>
</dbReference>
<dbReference type="InterPro" id="IPR012292">
    <property type="entry name" value="Globin/Proto"/>
</dbReference>
<dbReference type="Pfam" id="PF11563">
    <property type="entry name" value="Protoglobin"/>
    <property type="match status" value="1"/>
</dbReference>
<accession>A0ABS5P0S7</accession>
<dbReference type="PANTHER" id="PTHR32089">
    <property type="entry name" value="METHYL-ACCEPTING CHEMOTAXIS PROTEIN MCPB"/>
    <property type="match status" value="1"/>
</dbReference>
<comment type="caution">
    <text evidence="4">The sequence shown here is derived from an EMBL/GenBank/DDBJ whole genome shotgun (WGS) entry which is preliminary data.</text>
</comment>
<protein>
    <submittedName>
        <fullName evidence="4">Globin-coupled sensor protein</fullName>
    </submittedName>
</protein>
<dbReference type="Proteomes" id="UP000681027">
    <property type="component" value="Unassembled WGS sequence"/>
</dbReference>
<dbReference type="SUPFAM" id="SSF46458">
    <property type="entry name" value="Globin-like"/>
    <property type="match status" value="1"/>
</dbReference>
<proteinExistence type="predicted"/>
<dbReference type="EMBL" id="JAGYPM010000008">
    <property type="protein sequence ID" value="MBS4193068.1"/>
    <property type="molecule type" value="Genomic_DNA"/>
</dbReference>
<feature type="domain" description="Methyl-accepting transducer" evidence="3">
    <location>
        <begin position="204"/>
        <end position="425"/>
    </location>
</feature>
<dbReference type="InterPro" id="IPR044398">
    <property type="entry name" value="Globin-sensor_dom"/>
</dbReference>
<dbReference type="Pfam" id="PF00015">
    <property type="entry name" value="MCPsignal"/>
    <property type="match status" value="1"/>
</dbReference>
<dbReference type="SUPFAM" id="SSF58104">
    <property type="entry name" value="Methyl-accepting chemotaxis protein (MCP) signaling domain"/>
    <property type="match status" value="1"/>
</dbReference>
<reference evidence="4 5" key="1">
    <citation type="submission" date="2021-05" db="EMBL/GenBank/DDBJ databases">
        <title>Novel Bacillus species.</title>
        <authorList>
            <person name="Liu G."/>
        </authorList>
    </citation>
    <scope>NUCLEOTIDE SEQUENCE [LARGE SCALE GENOMIC DNA]</scope>
    <source>
        <strain evidence="4 5">FJAT-49705</strain>
    </source>
</reference>
<evidence type="ECO:0000256" key="1">
    <source>
        <dbReference type="ARBA" id="ARBA00023224"/>
    </source>
</evidence>
<evidence type="ECO:0000259" key="3">
    <source>
        <dbReference type="PROSITE" id="PS50111"/>
    </source>
</evidence>
<keyword evidence="5" id="KW-1185">Reference proteome</keyword>
<name>A0ABS5P0S7_9BACI</name>
<dbReference type="InterPro" id="IPR039379">
    <property type="entry name" value="Protoglobin_sensor_dom"/>
</dbReference>
<evidence type="ECO:0000256" key="2">
    <source>
        <dbReference type="PROSITE-ProRule" id="PRU00284"/>
    </source>
</evidence>
<sequence>MAILWKKKPRQYFLENINHTDGKIEVTVPHILLKIKMIDLTIEDLQIINRMQGLIKENIDRLVSDFYKTILQVEELKKIIEKHSSVERLRTTLKTHLIELFDGKIDEDFIEKRLKVAKMHYYIGLKPAWYMGAFQNLQKKLFDIIFENVPDGMEIKTILMAVTKIFSLEQQIVLESYEQERANVREQEHQQVRNEIKNKIIEVSTDLVATVEQTTASVGSLLGSSKKVNELVTHTENQSLLTEKYITEGQKEITHLVGQIQSINNDIENMNEMVKNLLSSSQQIKDVINIVQAIADQTNLLALNSAIEAARAGEQGKGFAVVADEVRKLAVRTKESIGTIEELISLSNTYTNQVDTALRNVNVAAVEGRSKSAKTREAFDQITTSMKNSVKQVSDVKVQINYIVETIHEFGQAMSTVSSSAENLNNTASLA</sequence>
<dbReference type="RefSeq" id="WP_213104508.1">
    <property type="nucleotide sequence ID" value="NZ_JAGYPM010000008.1"/>
</dbReference>
<dbReference type="Gene3D" id="1.10.490.10">
    <property type="entry name" value="Globins"/>
    <property type="match status" value="1"/>
</dbReference>
<evidence type="ECO:0000313" key="4">
    <source>
        <dbReference type="EMBL" id="MBS4193068.1"/>
    </source>
</evidence>
<organism evidence="4 5">
    <name type="scientific">Cytobacillus citreus</name>
    <dbReference type="NCBI Taxonomy" id="2833586"/>
    <lineage>
        <taxon>Bacteria</taxon>
        <taxon>Bacillati</taxon>
        <taxon>Bacillota</taxon>
        <taxon>Bacilli</taxon>
        <taxon>Bacillales</taxon>
        <taxon>Bacillaceae</taxon>
        <taxon>Cytobacillus</taxon>
    </lineage>
</organism>
<dbReference type="PANTHER" id="PTHR32089:SF112">
    <property type="entry name" value="LYSOZYME-LIKE PROTEIN-RELATED"/>
    <property type="match status" value="1"/>
</dbReference>
<dbReference type="InterPro" id="IPR009050">
    <property type="entry name" value="Globin-like_sf"/>
</dbReference>
<gene>
    <name evidence="4" type="ORF">KHA94_23450</name>
</gene>
<dbReference type="PROSITE" id="PS50111">
    <property type="entry name" value="CHEMOTAXIS_TRANSDUC_2"/>
    <property type="match status" value="1"/>
</dbReference>
<keyword evidence="1 2" id="KW-0807">Transducer</keyword>
<dbReference type="SMART" id="SM00283">
    <property type="entry name" value="MA"/>
    <property type="match status" value="1"/>
</dbReference>
<dbReference type="InterPro" id="IPR004089">
    <property type="entry name" value="MCPsignal_dom"/>
</dbReference>